<proteinExistence type="predicted"/>
<dbReference type="AlphaFoldDB" id="A0A9P6TDC2"/>
<feature type="region of interest" description="Disordered" evidence="1">
    <location>
        <begin position="146"/>
        <end position="192"/>
    </location>
</feature>
<evidence type="ECO:0000256" key="1">
    <source>
        <dbReference type="SAM" id="MobiDB-lite"/>
    </source>
</evidence>
<sequence>MAEYHGKTNTHNSTKRFAVLCLFVTLGGNVVGKPLLALGRPAAAKDAGDAISRLQEFDMSSMGLSRQRVLGDTRVVSRPWGSKKVLDPNHMVNLNNGISVIGAKIPKGNTRVVVTKSQNLKALNGKYFQEDRIDQNVEGKIKGKRLRPLGKLTHKEYEKYRTVPTNRKPRNRKHRNRKHIYPLPPDDDSYSL</sequence>
<reference evidence="2" key="1">
    <citation type="submission" date="2013-11" db="EMBL/GenBank/DDBJ databases">
        <title>Genome sequence of the fusiform rust pathogen reveals effectors for host alternation and coevolution with pine.</title>
        <authorList>
            <consortium name="DOE Joint Genome Institute"/>
            <person name="Smith K."/>
            <person name="Pendleton A."/>
            <person name="Kubisiak T."/>
            <person name="Anderson C."/>
            <person name="Salamov A."/>
            <person name="Aerts A."/>
            <person name="Riley R."/>
            <person name="Clum A."/>
            <person name="Lindquist E."/>
            <person name="Ence D."/>
            <person name="Campbell M."/>
            <person name="Kronenberg Z."/>
            <person name="Feau N."/>
            <person name="Dhillon B."/>
            <person name="Hamelin R."/>
            <person name="Burleigh J."/>
            <person name="Smith J."/>
            <person name="Yandell M."/>
            <person name="Nelson C."/>
            <person name="Grigoriev I."/>
            <person name="Davis J."/>
        </authorList>
    </citation>
    <scope>NUCLEOTIDE SEQUENCE</scope>
    <source>
        <strain evidence="2">G11</strain>
    </source>
</reference>
<evidence type="ECO:0000313" key="3">
    <source>
        <dbReference type="Proteomes" id="UP000886653"/>
    </source>
</evidence>
<protein>
    <submittedName>
        <fullName evidence="2">Uncharacterized protein</fullName>
    </submittedName>
</protein>
<dbReference type="EMBL" id="MU167239">
    <property type="protein sequence ID" value="KAG0148222.1"/>
    <property type="molecule type" value="Genomic_DNA"/>
</dbReference>
<feature type="compositionally biased region" description="Basic residues" evidence="1">
    <location>
        <begin position="167"/>
        <end position="180"/>
    </location>
</feature>
<evidence type="ECO:0000313" key="2">
    <source>
        <dbReference type="EMBL" id="KAG0148222.1"/>
    </source>
</evidence>
<name>A0A9P6TDC2_9BASI</name>
<accession>A0A9P6TDC2</accession>
<keyword evidence="3" id="KW-1185">Reference proteome</keyword>
<gene>
    <name evidence="2" type="ORF">CROQUDRAFT_420643</name>
</gene>
<organism evidence="2 3">
    <name type="scientific">Cronartium quercuum f. sp. fusiforme G11</name>
    <dbReference type="NCBI Taxonomy" id="708437"/>
    <lineage>
        <taxon>Eukaryota</taxon>
        <taxon>Fungi</taxon>
        <taxon>Dikarya</taxon>
        <taxon>Basidiomycota</taxon>
        <taxon>Pucciniomycotina</taxon>
        <taxon>Pucciniomycetes</taxon>
        <taxon>Pucciniales</taxon>
        <taxon>Coleosporiaceae</taxon>
        <taxon>Cronartium</taxon>
    </lineage>
</organism>
<dbReference type="Proteomes" id="UP000886653">
    <property type="component" value="Unassembled WGS sequence"/>
</dbReference>
<comment type="caution">
    <text evidence="2">The sequence shown here is derived from an EMBL/GenBank/DDBJ whole genome shotgun (WGS) entry which is preliminary data.</text>
</comment>